<dbReference type="HOGENOM" id="CLU_1920452_0_0_1"/>
<keyword evidence="1" id="KW-1133">Transmembrane helix</keyword>
<protein>
    <submittedName>
        <fullName evidence="2">Uncharacterized protein</fullName>
    </submittedName>
</protein>
<dbReference type="Gramene" id="OMERI03G23240.1">
    <property type="protein sequence ID" value="OMERI03G23240.1"/>
    <property type="gene ID" value="OMERI03G23240"/>
</dbReference>
<name>A0A0E0D3L5_9ORYZ</name>
<proteinExistence type="predicted"/>
<reference evidence="2" key="1">
    <citation type="submission" date="2015-04" db="UniProtKB">
        <authorList>
            <consortium name="EnsemblPlants"/>
        </authorList>
    </citation>
    <scope>IDENTIFICATION</scope>
</reference>
<keyword evidence="3" id="KW-1185">Reference proteome</keyword>
<dbReference type="AlphaFoldDB" id="A0A0E0D3L5"/>
<evidence type="ECO:0000313" key="2">
    <source>
        <dbReference type="EnsemblPlants" id="OMERI03G23240.2"/>
    </source>
</evidence>
<feature type="transmembrane region" description="Helical" evidence="1">
    <location>
        <begin position="105"/>
        <end position="124"/>
    </location>
</feature>
<evidence type="ECO:0000256" key="1">
    <source>
        <dbReference type="SAM" id="Phobius"/>
    </source>
</evidence>
<organism evidence="2">
    <name type="scientific">Oryza meridionalis</name>
    <dbReference type="NCBI Taxonomy" id="40149"/>
    <lineage>
        <taxon>Eukaryota</taxon>
        <taxon>Viridiplantae</taxon>
        <taxon>Streptophyta</taxon>
        <taxon>Embryophyta</taxon>
        <taxon>Tracheophyta</taxon>
        <taxon>Spermatophyta</taxon>
        <taxon>Magnoliopsida</taxon>
        <taxon>Liliopsida</taxon>
        <taxon>Poales</taxon>
        <taxon>Poaceae</taxon>
        <taxon>BOP clade</taxon>
        <taxon>Oryzoideae</taxon>
        <taxon>Oryzeae</taxon>
        <taxon>Oryzinae</taxon>
        <taxon>Oryza</taxon>
    </lineage>
</organism>
<keyword evidence="1" id="KW-0472">Membrane</keyword>
<dbReference type="EnsemblPlants" id="OMERI03G23240.2">
    <property type="protein sequence ID" value="OMERI03G23240.2"/>
    <property type="gene ID" value="OMERI03G23240"/>
</dbReference>
<sequence>MPLPDALASPPFSFAPMLLLRPARRRASCAAGPRSLLLRTRARAREMRRGPVRSAPSPPQLRRLRLLLLCPRARAREMRRWPAVDADSPPPPRWFPHRARARRSACSLLLPLGLAVTLLLLFLIHGEKLNAN</sequence>
<dbReference type="EnsemblPlants" id="OMERI03G23240.1">
    <property type="protein sequence ID" value="OMERI03G23240.1"/>
    <property type="gene ID" value="OMERI03G23240"/>
</dbReference>
<dbReference type="Gramene" id="OMERI03G23240.2">
    <property type="protein sequence ID" value="OMERI03G23240.2"/>
    <property type="gene ID" value="OMERI03G23240"/>
</dbReference>
<keyword evidence="1" id="KW-0812">Transmembrane</keyword>
<reference evidence="2" key="2">
    <citation type="submission" date="2018-05" db="EMBL/GenBank/DDBJ databases">
        <title>OmerRS3 (Oryza meridionalis Reference Sequence Version 3).</title>
        <authorList>
            <person name="Zhang J."/>
            <person name="Kudrna D."/>
            <person name="Lee S."/>
            <person name="Talag J."/>
            <person name="Welchert J."/>
            <person name="Wing R.A."/>
        </authorList>
    </citation>
    <scope>NUCLEOTIDE SEQUENCE [LARGE SCALE GENOMIC DNA]</scope>
    <source>
        <strain evidence="2">OR44</strain>
    </source>
</reference>
<evidence type="ECO:0000313" key="3">
    <source>
        <dbReference type="Proteomes" id="UP000008021"/>
    </source>
</evidence>
<accession>A0A0E0D3L5</accession>
<dbReference type="Proteomes" id="UP000008021">
    <property type="component" value="Chromosome 3"/>
</dbReference>